<dbReference type="PANTHER" id="PTHR20930:SF0">
    <property type="entry name" value="PROTEIN ILRUN"/>
    <property type="match status" value="1"/>
</dbReference>
<dbReference type="InterPro" id="IPR000433">
    <property type="entry name" value="Znf_ZZ"/>
</dbReference>
<dbReference type="GO" id="GO:0008270">
    <property type="term" value="F:zinc ion binding"/>
    <property type="evidence" value="ECO:0007669"/>
    <property type="project" value="UniProtKB-KW"/>
</dbReference>
<dbReference type="Gene3D" id="2.60.40.10">
    <property type="entry name" value="Immunoglobulins"/>
    <property type="match status" value="1"/>
</dbReference>
<dbReference type="SUPFAM" id="SSF57850">
    <property type="entry name" value="RING/U-box"/>
    <property type="match status" value="4"/>
</dbReference>
<dbReference type="Pfam" id="PF00569">
    <property type="entry name" value="ZZ"/>
    <property type="match status" value="2"/>
</dbReference>
<dbReference type="CDD" id="cd02341">
    <property type="entry name" value="ZZ_ZZZ3"/>
    <property type="match status" value="1"/>
</dbReference>
<reference evidence="6 7" key="1">
    <citation type="journal article" date="2016" name="PLoS Pathog.">
        <title>Biosynthesis of antibiotic leucinostatins in bio-control fungus Purpureocillium lilacinum and their inhibition on phytophthora revealed by genome mining.</title>
        <authorList>
            <person name="Wang G."/>
            <person name="Liu Z."/>
            <person name="Lin R."/>
            <person name="Li E."/>
            <person name="Mao Z."/>
            <person name="Ling J."/>
            <person name="Yang Y."/>
            <person name="Yin W.B."/>
            <person name="Xie B."/>
        </authorList>
    </citation>
    <scope>NUCLEOTIDE SEQUENCE [LARGE SCALE GENOMIC DNA]</scope>
    <source>
        <strain evidence="6">170</strain>
    </source>
</reference>
<dbReference type="InterPro" id="IPR043145">
    <property type="entry name" value="Znf_ZZ_sf"/>
</dbReference>
<keyword evidence="1" id="KW-0479">Metal-binding</keyword>
<feature type="compositionally biased region" description="Low complexity" evidence="4">
    <location>
        <begin position="107"/>
        <end position="128"/>
    </location>
</feature>
<dbReference type="OrthoDB" id="661148at2759"/>
<feature type="compositionally biased region" description="Acidic residues" evidence="4">
    <location>
        <begin position="814"/>
        <end position="831"/>
    </location>
</feature>
<keyword evidence="3" id="KW-0862">Zinc</keyword>
<organism evidence="6 7">
    <name type="scientific">Pochonia chlamydosporia 170</name>
    <dbReference type="NCBI Taxonomy" id="1380566"/>
    <lineage>
        <taxon>Eukaryota</taxon>
        <taxon>Fungi</taxon>
        <taxon>Dikarya</taxon>
        <taxon>Ascomycota</taxon>
        <taxon>Pezizomycotina</taxon>
        <taxon>Sordariomycetes</taxon>
        <taxon>Hypocreomycetidae</taxon>
        <taxon>Hypocreales</taxon>
        <taxon>Clavicipitaceae</taxon>
        <taxon>Pochonia</taxon>
    </lineage>
</organism>
<dbReference type="CDD" id="cd02340">
    <property type="entry name" value="ZZ_NBR1_like"/>
    <property type="match status" value="2"/>
</dbReference>
<dbReference type="STRING" id="1380566.A0A179G023"/>
<dbReference type="Proteomes" id="UP000078397">
    <property type="component" value="Unassembled WGS sequence"/>
</dbReference>
<feature type="domain" description="ZZ-type" evidence="5">
    <location>
        <begin position="476"/>
        <end position="526"/>
    </location>
</feature>
<evidence type="ECO:0000259" key="5">
    <source>
        <dbReference type="SMART" id="SM00291"/>
    </source>
</evidence>
<feature type="region of interest" description="Disordered" evidence="4">
    <location>
        <begin position="757"/>
        <end position="831"/>
    </location>
</feature>
<evidence type="ECO:0000256" key="1">
    <source>
        <dbReference type="ARBA" id="ARBA00022723"/>
    </source>
</evidence>
<feature type="region of interest" description="Disordered" evidence="4">
    <location>
        <begin position="542"/>
        <end position="574"/>
    </location>
</feature>
<evidence type="ECO:0000256" key="4">
    <source>
        <dbReference type="SAM" id="MobiDB-lite"/>
    </source>
</evidence>
<dbReference type="AlphaFoldDB" id="A0A179G023"/>
<feature type="domain" description="ZZ-type" evidence="5">
    <location>
        <begin position="217"/>
        <end position="265"/>
    </location>
</feature>
<feature type="compositionally biased region" description="Polar residues" evidence="4">
    <location>
        <begin position="560"/>
        <end position="574"/>
    </location>
</feature>
<evidence type="ECO:0000313" key="7">
    <source>
        <dbReference type="Proteomes" id="UP000078397"/>
    </source>
</evidence>
<protein>
    <submittedName>
        <fullName evidence="6">ZZ type zinc finger domain-containing protein</fullName>
    </submittedName>
</protein>
<dbReference type="Gene3D" id="3.30.60.90">
    <property type="match status" value="4"/>
</dbReference>
<comment type="caution">
    <text evidence="6">The sequence shown here is derived from an EMBL/GenBank/DDBJ whole genome shotgun (WGS) entry which is preliminary data.</text>
</comment>
<dbReference type="InterPro" id="IPR032350">
    <property type="entry name" value="Nbr1_FW"/>
</dbReference>
<gene>
    <name evidence="6" type="ORF">VFPPC_03143</name>
</gene>
<dbReference type="CDD" id="cd14947">
    <property type="entry name" value="NBR1_like"/>
    <property type="match status" value="1"/>
</dbReference>
<sequence length="859" mass="94356">MSSVSQPGPDAMVTVKVTYDGVTRRAKMPLREMVPRVLEEHIRTFLQIPADTKIMIERYSDSAAAFVMLDSSNMAVYKQLYRAAKAKSKLKLRVSVLPQSDRSSPRPVTVEDAPETTETTPIEQPEPVNANPTPLDAASSSRTTLTKQYDANLLQEAAKIIQDHQAEFDDRIRQVMKSTDELASLTSQMASCQPFTTTSSVPKLSGPLSPVCPASGAMFAVCCNSCEQNIPDAHYHCSTCDDGDFDLCQSCVEQGITCYSDDHWLIKRTMNNGQIVNSTTETIAPKLKLKAKAEPVKVEVQEPGKGVIDPTLWTIAHSMHVGSRPSCVLPRSSAFPPRVAPLGNMRTCNQCVRELPEREFLHCTTCEDYDLCQPCFAKDAHGHHPRHGFAAAVPGTEMPTHIRVKMNPGRNQVHHAICDGCDSYITGVRHKCLDCPDWDYCAECAQNAHFVHPNHRFAAIYEPLTDLHASVISQPVHMGICCDGPLCSATHAMTSYIRGIRYKCAVCHDLDFCANCEASPANEHNKTHPLIKFKTPVRHVSVTTSGEHQDGKRMPAMGDRSSTSSKATETVNSPATNSVNAVQTVVDVKPVEAAIPPPRPAKEPIAKPEPVAVAPAAPKAEFKEEELRAVFIRDCVADGTIFPPNQVFEQTWVLRNEGNTAWPAGCSVKFVGGDYMGHVDSTHPAGISELVSASESTVCYAPLAPGQEYSFTALLRTPMRPGKMISYWRLTTPDGMRFGHRLWCEVNVRAAAVSEVKPKTPTPTTPPTLVKTEPVDESSQASSTMIFPKLEKESPSASMHAEVKSETTVAAPEEGFEECDQDDEWDGSEDGFLTDEEYDILDASDEEFLEEQEKKLLKK</sequence>
<dbReference type="Pfam" id="PF16158">
    <property type="entry name" value="N_BRCA1_IG"/>
    <property type="match status" value="1"/>
</dbReference>
<name>A0A179G023_METCM</name>
<dbReference type="KEGG" id="pchm:VFPPC_03143"/>
<evidence type="ECO:0000256" key="3">
    <source>
        <dbReference type="ARBA" id="ARBA00022833"/>
    </source>
</evidence>
<dbReference type="RefSeq" id="XP_018147248.1">
    <property type="nucleotide sequence ID" value="XM_018282680.1"/>
</dbReference>
<keyword evidence="7" id="KW-1185">Reference proteome</keyword>
<dbReference type="EMBL" id="LSBJ02000002">
    <property type="protein sequence ID" value="OAQ70711.1"/>
    <property type="molecule type" value="Genomic_DNA"/>
</dbReference>
<feature type="domain" description="ZZ-type" evidence="5">
    <location>
        <begin position="412"/>
        <end position="454"/>
    </location>
</feature>
<accession>A0A179G023</accession>
<dbReference type="InterPro" id="IPR013783">
    <property type="entry name" value="Ig-like_fold"/>
</dbReference>
<dbReference type="PANTHER" id="PTHR20930">
    <property type="entry name" value="OVARIAN CARCINOMA ANTIGEN CA125-RELATED"/>
    <property type="match status" value="1"/>
</dbReference>
<dbReference type="InterPro" id="IPR041981">
    <property type="entry name" value="ZZZ3_ZZ"/>
</dbReference>
<evidence type="ECO:0000256" key="2">
    <source>
        <dbReference type="ARBA" id="ARBA00022771"/>
    </source>
</evidence>
<feature type="domain" description="ZZ-type" evidence="5">
    <location>
        <begin position="342"/>
        <end position="386"/>
    </location>
</feature>
<dbReference type="GeneID" id="28846674"/>
<feature type="region of interest" description="Disordered" evidence="4">
    <location>
        <begin position="96"/>
        <end position="142"/>
    </location>
</feature>
<keyword evidence="2" id="KW-0863">Zinc-finger</keyword>
<dbReference type="CDD" id="cd02249">
    <property type="entry name" value="ZZ"/>
    <property type="match status" value="1"/>
</dbReference>
<dbReference type="SMART" id="SM00291">
    <property type="entry name" value="ZnF_ZZ"/>
    <property type="match status" value="4"/>
</dbReference>
<proteinExistence type="predicted"/>
<evidence type="ECO:0000313" key="6">
    <source>
        <dbReference type="EMBL" id="OAQ70711.1"/>
    </source>
</evidence>